<dbReference type="Gene3D" id="1.10.20.10">
    <property type="entry name" value="Histone, subunit A"/>
    <property type="match status" value="1"/>
</dbReference>
<dbReference type="PANTHER" id="PTHR46469:SF1">
    <property type="entry name" value="TRANSCRIPTION INITIATION FACTOR TFIID SUBUNIT 8"/>
    <property type="match status" value="1"/>
</dbReference>
<evidence type="ECO:0000259" key="8">
    <source>
        <dbReference type="Pfam" id="PF07524"/>
    </source>
</evidence>
<dbReference type="InterPro" id="IPR037818">
    <property type="entry name" value="TAF8"/>
</dbReference>
<feature type="compositionally biased region" description="Polar residues" evidence="7">
    <location>
        <begin position="440"/>
        <end position="451"/>
    </location>
</feature>
<dbReference type="EMBL" id="CAWUON010000120">
    <property type="protein sequence ID" value="CAK7273754.1"/>
    <property type="molecule type" value="Genomic_DNA"/>
</dbReference>
<feature type="compositionally biased region" description="Polar residues" evidence="7">
    <location>
        <begin position="26"/>
        <end position="35"/>
    </location>
</feature>
<dbReference type="InterPro" id="IPR019473">
    <property type="entry name" value="TFIID_su8_C"/>
</dbReference>
<feature type="region of interest" description="Disordered" evidence="7">
    <location>
        <begin position="435"/>
        <end position="455"/>
    </location>
</feature>
<evidence type="ECO:0000313" key="11">
    <source>
        <dbReference type="Proteomes" id="UP001642502"/>
    </source>
</evidence>
<gene>
    <name evidence="10" type="ORF">SEPCBS119000_005820</name>
</gene>
<keyword evidence="11" id="KW-1185">Reference proteome</keyword>
<evidence type="ECO:0000313" key="10">
    <source>
        <dbReference type="EMBL" id="CAK7273754.1"/>
    </source>
</evidence>
<feature type="region of interest" description="Disordered" evidence="7">
    <location>
        <begin position="1"/>
        <end position="161"/>
    </location>
</feature>
<comment type="caution">
    <text evidence="10">The sequence shown here is derived from an EMBL/GenBank/DDBJ whole genome shotgun (WGS) entry which is preliminary data.</text>
</comment>
<reference evidence="10 11" key="1">
    <citation type="submission" date="2024-01" db="EMBL/GenBank/DDBJ databases">
        <authorList>
            <person name="Allen C."/>
            <person name="Tagirdzhanova G."/>
        </authorList>
    </citation>
    <scope>NUCLEOTIDE SEQUENCE [LARGE SCALE GENOMIC DNA]</scope>
    <source>
        <strain evidence="10 11">CBS 119000</strain>
    </source>
</reference>
<feature type="compositionally biased region" description="Polar residues" evidence="7">
    <location>
        <begin position="68"/>
        <end position="91"/>
    </location>
</feature>
<accession>A0ABP0DZW1</accession>
<organism evidence="10 11">
    <name type="scientific">Sporothrix epigloea</name>
    <dbReference type="NCBI Taxonomy" id="1892477"/>
    <lineage>
        <taxon>Eukaryota</taxon>
        <taxon>Fungi</taxon>
        <taxon>Dikarya</taxon>
        <taxon>Ascomycota</taxon>
        <taxon>Pezizomycotina</taxon>
        <taxon>Sordariomycetes</taxon>
        <taxon>Sordariomycetidae</taxon>
        <taxon>Ophiostomatales</taxon>
        <taxon>Ophiostomataceae</taxon>
        <taxon>Sporothrix</taxon>
    </lineage>
</organism>
<keyword evidence="5" id="KW-0804">Transcription</keyword>
<dbReference type="InterPro" id="IPR009072">
    <property type="entry name" value="Histone-fold"/>
</dbReference>
<dbReference type="PANTHER" id="PTHR46469">
    <property type="entry name" value="TRANSCRIPTION INITIATION FACTOR TFIID SUBUNIT 8"/>
    <property type="match status" value="1"/>
</dbReference>
<dbReference type="CDD" id="cd00076">
    <property type="entry name" value="HFD_SF"/>
    <property type="match status" value="1"/>
</dbReference>
<evidence type="ECO:0000256" key="3">
    <source>
        <dbReference type="ARBA" id="ARBA00017307"/>
    </source>
</evidence>
<sequence>MANVDPASLDSTLKRPSIDSGAVPKSDSNLVSKGETTGALHENDRNTSIVLAARSPLEDTTMDDAYSSAANDESRPTVNTHEGNDTGTDANDNVLPKSNAGVDTLMGGTESHDQPSLPASLPGVKLRPPQRLKRLREQHEKELEEVVQRPRRPAASSEADQARQGLRRALVLALDHVGFTSATSDAVESFLLMTETYIQSLAEDITRFSLAGRRSQPIPPDFEVALARFNLGTSALRPHLRNPVHSSKLVQRTAPTAAPDELPLNQLYQLHQLLEPRKSDHGNIPLLGHELSGQPEKESKSYIPSSFPAFPSIHTYRNTPIDVDTVTVQGSGLRYDDGTMLVLPSEEVIAEGPDPSMGYAPLLGGTSRSRDPKRIREAAAVEAKQAEEALRGLMRASKVNKLKEVRAAADRNLLHKKRYTLWEAAMRELIAEAKQQQQQRKASQNMDQSPATAAKGATAVVREEIADQSMMVNAEKMFHRKEIPRKARKVQ</sequence>
<evidence type="ECO:0000256" key="2">
    <source>
        <dbReference type="ARBA" id="ARBA00008767"/>
    </source>
</evidence>
<dbReference type="Pfam" id="PF10406">
    <property type="entry name" value="TAF8_C"/>
    <property type="match status" value="1"/>
</dbReference>
<keyword evidence="4" id="KW-0805">Transcription regulation</keyword>
<evidence type="ECO:0000256" key="5">
    <source>
        <dbReference type="ARBA" id="ARBA00023163"/>
    </source>
</evidence>
<protein>
    <recommendedName>
        <fullName evidence="3">Transcription initiation factor TFIID subunit 8</fullName>
    </recommendedName>
</protein>
<dbReference type="CDD" id="cd08049">
    <property type="entry name" value="TAF8"/>
    <property type="match status" value="1"/>
</dbReference>
<proteinExistence type="inferred from homology"/>
<evidence type="ECO:0000256" key="7">
    <source>
        <dbReference type="SAM" id="MobiDB-lite"/>
    </source>
</evidence>
<evidence type="ECO:0000256" key="4">
    <source>
        <dbReference type="ARBA" id="ARBA00023015"/>
    </source>
</evidence>
<evidence type="ECO:0000256" key="6">
    <source>
        <dbReference type="ARBA" id="ARBA00023242"/>
    </source>
</evidence>
<keyword evidence="6" id="KW-0539">Nucleus</keyword>
<feature type="domain" description="Transcription factor TFIID subunit 8 C-terminal" evidence="9">
    <location>
        <begin position="302"/>
        <end position="327"/>
    </location>
</feature>
<feature type="compositionally biased region" description="Basic and acidic residues" evidence="7">
    <location>
        <begin position="135"/>
        <end position="148"/>
    </location>
</feature>
<feature type="domain" description="Bromodomain associated" evidence="8">
    <location>
        <begin position="162"/>
        <end position="231"/>
    </location>
</feature>
<dbReference type="Proteomes" id="UP001642502">
    <property type="component" value="Unassembled WGS sequence"/>
</dbReference>
<evidence type="ECO:0000259" key="9">
    <source>
        <dbReference type="Pfam" id="PF10406"/>
    </source>
</evidence>
<comment type="subcellular location">
    <subcellularLocation>
        <location evidence="1">Nucleus</location>
    </subcellularLocation>
</comment>
<dbReference type="Pfam" id="PF07524">
    <property type="entry name" value="Bromo_TP"/>
    <property type="match status" value="1"/>
</dbReference>
<evidence type="ECO:0000256" key="1">
    <source>
        <dbReference type="ARBA" id="ARBA00004123"/>
    </source>
</evidence>
<dbReference type="InterPro" id="IPR006565">
    <property type="entry name" value="BTP"/>
</dbReference>
<name>A0ABP0DZW1_9PEZI</name>
<comment type="similarity">
    <text evidence="2">Belongs to the TAF8 family.</text>
</comment>